<dbReference type="EMBL" id="QKTW01000019">
    <property type="protein sequence ID" value="PZF72154.1"/>
    <property type="molecule type" value="Genomic_DNA"/>
</dbReference>
<organism evidence="3 4">
    <name type="scientific">Taibaiella soli</name>
    <dbReference type="NCBI Taxonomy" id="1649169"/>
    <lineage>
        <taxon>Bacteria</taxon>
        <taxon>Pseudomonadati</taxon>
        <taxon>Bacteroidota</taxon>
        <taxon>Chitinophagia</taxon>
        <taxon>Chitinophagales</taxon>
        <taxon>Chitinophagaceae</taxon>
        <taxon>Taibaiella</taxon>
    </lineage>
</organism>
<proteinExistence type="inferred from homology"/>
<dbReference type="PANTHER" id="PTHR47505:SF1">
    <property type="entry name" value="DNA UTILIZATION PROTEIN YHGH"/>
    <property type="match status" value="1"/>
</dbReference>
<dbReference type="RefSeq" id="WP_110999666.1">
    <property type="nucleotide sequence ID" value="NZ_QKTW01000019.1"/>
</dbReference>
<evidence type="ECO:0000259" key="2">
    <source>
        <dbReference type="Pfam" id="PF00156"/>
    </source>
</evidence>
<dbReference type="CDD" id="cd06223">
    <property type="entry name" value="PRTases_typeI"/>
    <property type="match status" value="1"/>
</dbReference>
<accession>A0A2W2AW05</accession>
<dbReference type="InterPro" id="IPR051910">
    <property type="entry name" value="ComF/GntX_DNA_util-trans"/>
</dbReference>
<comment type="similarity">
    <text evidence="1">Belongs to the ComF/GntX family.</text>
</comment>
<dbReference type="SUPFAM" id="SSF53271">
    <property type="entry name" value="PRTase-like"/>
    <property type="match status" value="1"/>
</dbReference>
<protein>
    <submittedName>
        <fullName evidence="3">ComF family protein</fullName>
    </submittedName>
</protein>
<comment type="caution">
    <text evidence="3">The sequence shown here is derived from an EMBL/GenBank/DDBJ whole genome shotgun (WGS) entry which is preliminary data.</text>
</comment>
<name>A0A2W2AW05_9BACT</name>
<dbReference type="Pfam" id="PF00156">
    <property type="entry name" value="Pribosyltran"/>
    <property type="match status" value="1"/>
</dbReference>
<dbReference type="InterPro" id="IPR029057">
    <property type="entry name" value="PRTase-like"/>
</dbReference>
<dbReference type="Gene3D" id="3.40.50.2020">
    <property type="match status" value="1"/>
</dbReference>
<feature type="domain" description="Phosphoribosyltransferase" evidence="2">
    <location>
        <begin position="138"/>
        <end position="218"/>
    </location>
</feature>
<dbReference type="AlphaFoldDB" id="A0A2W2AW05"/>
<dbReference type="PANTHER" id="PTHR47505">
    <property type="entry name" value="DNA UTILIZATION PROTEIN YHGH"/>
    <property type="match status" value="1"/>
</dbReference>
<dbReference type="OrthoDB" id="9779910at2"/>
<reference evidence="3 4" key="1">
    <citation type="submission" date="2018-06" db="EMBL/GenBank/DDBJ databases">
        <title>Mucibacter soli gen. nov., sp. nov., a new member of the family Chitinophagaceae producing mucin.</title>
        <authorList>
            <person name="Kim M.-K."/>
            <person name="Park S."/>
            <person name="Kim T.-S."/>
            <person name="Joung Y."/>
            <person name="Han J.-H."/>
            <person name="Kim S.B."/>
        </authorList>
    </citation>
    <scope>NUCLEOTIDE SEQUENCE [LARGE SCALE GENOMIC DNA]</scope>
    <source>
        <strain evidence="3 4">R1-15</strain>
    </source>
</reference>
<dbReference type="InterPro" id="IPR000836">
    <property type="entry name" value="PRTase_dom"/>
</dbReference>
<sequence length="231" mass="25622">MKEKIKQMYEGFVHLFFPNLCEGCSRSLVADESVLCLHCKQLLPRTAYHHIPENESAMRLAGRVPYSYGTSFAYFTEKGLLQHLLHGLKYKGKKKTGVFLGTEFARELRTTSWINEIDLIIPIPLHAKKERERGFNQSFVVAAAMGKLLQIPVAENGLLRVRHTESQTQKTRLERLENVSGAFKPNIAIEGKHVLLIDDVLTSGATLEAASLAVLEAGAVGTSFVTIAIAS</sequence>
<evidence type="ECO:0000256" key="1">
    <source>
        <dbReference type="ARBA" id="ARBA00008007"/>
    </source>
</evidence>
<gene>
    <name evidence="3" type="ORF">DN068_14560</name>
</gene>
<dbReference type="Proteomes" id="UP000248745">
    <property type="component" value="Unassembled WGS sequence"/>
</dbReference>
<evidence type="ECO:0000313" key="4">
    <source>
        <dbReference type="Proteomes" id="UP000248745"/>
    </source>
</evidence>
<evidence type="ECO:0000313" key="3">
    <source>
        <dbReference type="EMBL" id="PZF72154.1"/>
    </source>
</evidence>
<keyword evidence="4" id="KW-1185">Reference proteome</keyword>